<feature type="transmembrane region" description="Helical" evidence="1">
    <location>
        <begin position="166"/>
        <end position="188"/>
    </location>
</feature>
<feature type="transmembrane region" description="Helical" evidence="1">
    <location>
        <begin position="510"/>
        <end position="533"/>
    </location>
</feature>
<keyword evidence="1" id="KW-0812">Transmembrane</keyword>
<feature type="transmembrane region" description="Helical" evidence="1">
    <location>
        <begin position="451"/>
        <end position="473"/>
    </location>
</feature>
<protein>
    <submittedName>
        <fullName evidence="2">Peptidase</fullName>
    </submittedName>
</protein>
<feature type="transmembrane region" description="Helical" evidence="1">
    <location>
        <begin position="12"/>
        <end position="36"/>
    </location>
</feature>
<name>A0A246JDS9_9BURK</name>
<feature type="transmembrane region" description="Helical" evidence="1">
    <location>
        <begin position="412"/>
        <end position="431"/>
    </location>
</feature>
<dbReference type="RefSeq" id="WP_088385011.1">
    <property type="nucleotide sequence ID" value="NZ_NIOF01000004.1"/>
</dbReference>
<dbReference type="PANTHER" id="PTHR34219:SF4">
    <property type="entry name" value="PEPSY DOMAIN-CONTAINING PROTEIN"/>
    <property type="match status" value="1"/>
</dbReference>
<evidence type="ECO:0000313" key="3">
    <source>
        <dbReference type="Proteomes" id="UP000197468"/>
    </source>
</evidence>
<dbReference type="InterPro" id="IPR005625">
    <property type="entry name" value="PepSY-ass_TM"/>
</dbReference>
<keyword evidence="1" id="KW-1133">Transmembrane helix</keyword>
<organism evidence="2 3">
    <name type="scientific">Roseateles aquatilis</name>
    <dbReference type="NCBI Taxonomy" id="431061"/>
    <lineage>
        <taxon>Bacteria</taxon>
        <taxon>Pseudomonadati</taxon>
        <taxon>Pseudomonadota</taxon>
        <taxon>Betaproteobacteria</taxon>
        <taxon>Burkholderiales</taxon>
        <taxon>Sphaerotilaceae</taxon>
        <taxon>Roseateles</taxon>
    </lineage>
</organism>
<accession>A0A246JDS9</accession>
<dbReference type="EMBL" id="NIOF01000004">
    <property type="protein sequence ID" value="OWQ90805.1"/>
    <property type="molecule type" value="Genomic_DNA"/>
</dbReference>
<comment type="caution">
    <text evidence="2">The sequence shown here is derived from an EMBL/GenBank/DDBJ whole genome shotgun (WGS) entry which is preliminary data.</text>
</comment>
<feature type="transmembrane region" description="Helical" evidence="1">
    <location>
        <begin position="209"/>
        <end position="242"/>
    </location>
</feature>
<keyword evidence="3" id="KW-1185">Reference proteome</keyword>
<reference evidence="2 3" key="1">
    <citation type="journal article" date="2008" name="Int. J. Syst. Evol. Microbiol.">
        <title>Description of Roseateles aquatilis sp. nov. and Roseateles terrae sp. nov., in the class Betaproteobacteria, and emended description of the genus Roseateles.</title>
        <authorList>
            <person name="Gomila M."/>
            <person name="Bowien B."/>
            <person name="Falsen E."/>
            <person name="Moore E.R."/>
            <person name="Lalucat J."/>
        </authorList>
    </citation>
    <scope>NUCLEOTIDE SEQUENCE [LARGE SCALE GENOMIC DNA]</scope>
    <source>
        <strain evidence="2 3">CCUG 48205</strain>
    </source>
</reference>
<dbReference type="OrthoDB" id="9776609at2"/>
<feature type="transmembrane region" description="Helical" evidence="1">
    <location>
        <begin position="371"/>
        <end position="392"/>
    </location>
</feature>
<dbReference type="Pfam" id="PF03929">
    <property type="entry name" value="PepSY_TM"/>
    <property type="match status" value="1"/>
</dbReference>
<feature type="transmembrane region" description="Helical" evidence="1">
    <location>
        <begin position="480"/>
        <end position="498"/>
    </location>
</feature>
<evidence type="ECO:0000313" key="2">
    <source>
        <dbReference type="EMBL" id="OWQ90805.1"/>
    </source>
</evidence>
<sequence length="558" mass="61324">MFQNFRLSMAWLHTWFGLVLGFVLMVVFFFGSLSVFDREIDRWALPESRFEPRPMPSFDQVLRPAFERMQPTKASVALLKDRVNGPLPERYDTVRSWGAYTTHRDPVVAVFASYEVPGAKDPDDGAWASHALDPRDGSVLPEGQLAIGSQFFYPLHYSLNLHWKDLGYWIVGFAALMMLAALVSGVVMHRKIFREFFTFRRDKSTQRSALDLHNLTGVVALPFHFFFAFTGLVIFAGIYFPIGHTQLHDLHELSEKIEAHETGLPHDRAGVAAPLAPVDPMVAEARRRWAARGMAGDVGFVGVQHVGDANGYVSVYRAGTDRVALTGEGIHFKASTGELLREDPPRTAVDSVNEFLTGLHLQHFRHWLLRWLYVLGGLLGCVCIATGFIFFVEKRKKQHAKTGGQGSRIVDALAVTTVTGMLIATTALLIANRVLPAGLADKGGWEQTVFWSAWGLALAHAFARGGGVARALINPAWREQCVAVAIGAVTAVVANAVSTGDHLGRTLPDGYWPVAGVDLGLLALAAVTLHAAVRVGRREKRSQVASPAKPTLTEPRHV</sequence>
<dbReference type="AlphaFoldDB" id="A0A246JDS9"/>
<gene>
    <name evidence="2" type="ORF">CDN99_11600</name>
</gene>
<dbReference type="PANTHER" id="PTHR34219">
    <property type="entry name" value="IRON-REGULATED INNER MEMBRANE PROTEIN-RELATED"/>
    <property type="match status" value="1"/>
</dbReference>
<dbReference type="Proteomes" id="UP000197468">
    <property type="component" value="Unassembled WGS sequence"/>
</dbReference>
<evidence type="ECO:0000256" key="1">
    <source>
        <dbReference type="SAM" id="Phobius"/>
    </source>
</evidence>
<proteinExistence type="predicted"/>
<keyword evidence="1" id="KW-0472">Membrane</keyword>